<dbReference type="EMBL" id="MU393610">
    <property type="protein sequence ID" value="KAI4859850.1"/>
    <property type="molecule type" value="Genomic_DNA"/>
</dbReference>
<keyword evidence="2" id="KW-1185">Reference proteome</keyword>
<sequence length="305" mass="34576">MTAAVASTAQASLAFQAPSESIVQVALRPREKRHDVPTNINYYKDPGDGSLPMPIVIADNTVKNERPHIPQPVVVHDVTGEEEKYALDSHGFQFLQHESRLSGLSAYQDDDLVKAEYYPESVRLLKNITGASRVFIFDHKTRCGPSNWHKLGKGNRSSRGPLLRAHVDQSYAGAELVLRRWFPGEADELVRRRYQIINIWRPIKPILKDPLAVADATSIADADLVAASIIYPADRDETWTIKPAHTHQWYFKYAQQPDEVLFIKCFDSDERVPARRAPHTAFENVEEKDGESRESIETRALVFYD</sequence>
<gene>
    <name evidence="1" type="ORF">F4820DRAFT_138951</name>
</gene>
<comment type="caution">
    <text evidence="1">The sequence shown here is derived from an EMBL/GenBank/DDBJ whole genome shotgun (WGS) entry which is preliminary data.</text>
</comment>
<evidence type="ECO:0000313" key="1">
    <source>
        <dbReference type="EMBL" id="KAI4859850.1"/>
    </source>
</evidence>
<protein>
    <submittedName>
        <fullName evidence="1">Uncharacterized protein</fullName>
    </submittedName>
</protein>
<accession>A0ACB9YLZ6</accession>
<evidence type="ECO:0000313" key="2">
    <source>
        <dbReference type="Proteomes" id="UP001497700"/>
    </source>
</evidence>
<dbReference type="Proteomes" id="UP001497700">
    <property type="component" value="Unassembled WGS sequence"/>
</dbReference>
<organism evidence="1 2">
    <name type="scientific">Hypoxylon rubiginosum</name>
    <dbReference type="NCBI Taxonomy" id="110542"/>
    <lineage>
        <taxon>Eukaryota</taxon>
        <taxon>Fungi</taxon>
        <taxon>Dikarya</taxon>
        <taxon>Ascomycota</taxon>
        <taxon>Pezizomycotina</taxon>
        <taxon>Sordariomycetes</taxon>
        <taxon>Xylariomycetidae</taxon>
        <taxon>Xylariales</taxon>
        <taxon>Hypoxylaceae</taxon>
        <taxon>Hypoxylon</taxon>
    </lineage>
</organism>
<reference evidence="1 2" key="1">
    <citation type="journal article" date="2022" name="New Phytol.">
        <title>Ecological generalism drives hyperdiversity of secondary metabolite gene clusters in xylarialean endophytes.</title>
        <authorList>
            <person name="Franco M.E.E."/>
            <person name="Wisecaver J.H."/>
            <person name="Arnold A.E."/>
            <person name="Ju Y.M."/>
            <person name="Slot J.C."/>
            <person name="Ahrendt S."/>
            <person name="Moore L.P."/>
            <person name="Eastman K.E."/>
            <person name="Scott K."/>
            <person name="Konkel Z."/>
            <person name="Mondo S.J."/>
            <person name="Kuo A."/>
            <person name="Hayes R.D."/>
            <person name="Haridas S."/>
            <person name="Andreopoulos B."/>
            <person name="Riley R."/>
            <person name="LaButti K."/>
            <person name="Pangilinan J."/>
            <person name="Lipzen A."/>
            <person name="Amirebrahimi M."/>
            <person name="Yan J."/>
            <person name="Adam C."/>
            <person name="Keymanesh K."/>
            <person name="Ng V."/>
            <person name="Louie K."/>
            <person name="Northen T."/>
            <person name="Drula E."/>
            <person name="Henrissat B."/>
            <person name="Hsieh H.M."/>
            <person name="Youens-Clark K."/>
            <person name="Lutzoni F."/>
            <person name="Miadlikowska J."/>
            <person name="Eastwood D.C."/>
            <person name="Hamelin R.C."/>
            <person name="Grigoriev I.V."/>
            <person name="U'Ren J.M."/>
        </authorList>
    </citation>
    <scope>NUCLEOTIDE SEQUENCE [LARGE SCALE GENOMIC DNA]</scope>
    <source>
        <strain evidence="1 2">CBS 119005</strain>
    </source>
</reference>
<name>A0ACB9YLZ6_9PEZI</name>
<proteinExistence type="predicted"/>